<organism evidence="3 4">
    <name type="scientific">Zymoseptoria tritici ST99CH_1A5</name>
    <dbReference type="NCBI Taxonomy" id="1276529"/>
    <lineage>
        <taxon>Eukaryota</taxon>
        <taxon>Fungi</taxon>
        <taxon>Dikarya</taxon>
        <taxon>Ascomycota</taxon>
        <taxon>Pezizomycotina</taxon>
        <taxon>Dothideomycetes</taxon>
        <taxon>Dothideomycetidae</taxon>
        <taxon>Mycosphaerellales</taxon>
        <taxon>Mycosphaerellaceae</taxon>
        <taxon>Zymoseptoria</taxon>
    </lineage>
</organism>
<dbReference type="GO" id="GO:0000294">
    <property type="term" value="P:nuclear-transcribed mRNA catabolic process, RNase MRP-dependent"/>
    <property type="evidence" value="ECO:0007669"/>
    <property type="project" value="TreeGrafter"/>
</dbReference>
<dbReference type="GO" id="GO:0000172">
    <property type="term" value="C:ribonuclease MRP complex"/>
    <property type="evidence" value="ECO:0007669"/>
    <property type="project" value="InterPro"/>
</dbReference>
<reference evidence="3 4" key="1">
    <citation type="submission" date="2016-10" db="EMBL/GenBank/DDBJ databases">
        <authorList>
            <person name="Varghese N."/>
        </authorList>
    </citation>
    <scope>NUCLEOTIDE SEQUENCE [LARGE SCALE GENOMIC DNA]</scope>
</reference>
<dbReference type="GO" id="GO:0004526">
    <property type="term" value="F:ribonuclease P activity"/>
    <property type="evidence" value="ECO:0007669"/>
    <property type="project" value="TreeGrafter"/>
</dbReference>
<feature type="domain" description="Ribonucleases P/MRP subunit Pop8-like" evidence="2">
    <location>
        <begin position="50"/>
        <end position="125"/>
    </location>
</feature>
<dbReference type="GO" id="GO:0034965">
    <property type="term" value="P:intronic box C/D snoRNA processing"/>
    <property type="evidence" value="ECO:0007669"/>
    <property type="project" value="TreeGrafter"/>
</dbReference>
<feature type="compositionally biased region" description="Polar residues" evidence="1">
    <location>
        <begin position="7"/>
        <end position="16"/>
    </location>
</feature>
<feature type="region of interest" description="Disordered" evidence="1">
    <location>
        <begin position="1"/>
        <end position="45"/>
    </location>
</feature>
<evidence type="ECO:0000313" key="4">
    <source>
        <dbReference type="Proteomes" id="UP000215453"/>
    </source>
</evidence>
<sequence length="155" mass="16567">MSKGTPDPSNAQPASEPTTTPTKPTTKKRKKSTTTNADQQTSFSIRHPTHHYLHLTHISPSSSPSSPLDALTIHLHLTAALTTFLGLHGSAIPFDILKLDPERREVWVRIPAEDRAAVVAAVGGWVGGKGESWKVDGRGSSWVVGGEGAEGLFEV</sequence>
<dbReference type="InterPro" id="IPR049128">
    <property type="entry name" value="Pop8-like_dom"/>
</dbReference>
<dbReference type="AlphaFoldDB" id="A0A1Y6LBW6"/>
<protein>
    <recommendedName>
        <fullName evidence="2">Ribonucleases P/MRP subunit Pop8-like domain-containing protein</fullName>
    </recommendedName>
</protein>
<evidence type="ECO:0000259" key="2">
    <source>
        <dbReference type="Pfam" id="PF20976"/>
    </source>
</evidence>
<dbReference type="Pfam" id="PF20976">
    <property type="entry name" value="Pop8"/>
    <property type="match status" value="1"/>
</dbReference>
<name>A0A1Y6LBW6_ZYMTR</name>
<dbReference type="PANTHER" id="PTHR28173:SF1">
    <property type="entry name" value="RIBONUCLEASES P_MRP PROTEIN SUBUNIT POP8"/>
    <property type="match status" value="1"/>
</dbReference>
<proteinExistence type="predicted"/>
<evidence type="ECO:0000313" key="3">
    <source>
        <dbReference type="EMBL" id="SMY21976.1"/>
    </source>
</evidence>
<accession>A0A1Y6LBW6</accession>
<dbReference type="GO" id="GO:0008033">
    <property type="term" value="P:tRNA processing"/>
    <property type="evidence" value="ECO:0007669"/>
    <property type="project" value="InterPro"/>
</dbReference>
<dbReference type="InterPro" id="IPR020347">
    <property type="entry name" value="Pop8"/>
</dbReference>
<dbReference type="GO" id="GO:0005655">
    <property type="term" value="C:nucleolar ribonuclease P complex"/>
    <property type="evidence" value="ECO:0007669"/>
    <property type="project" value="InterPro"/>
</dbReference>
<dbReference type="Proteomes" id="UP000215453">
    <property type="component" value="Chromosome 2"/>
</dbReference>
<dbReference type="PANTHER" id="PTHR28173">
    <property type="entry name" value="RIBONUCLEASES P/MRP PROTEIN SUBUNIT POP8"/>
    <property type="match status" value="1"/>
</dbReference>
<dbReference type="GO" id="GO:0000171">
    <property type="term" value="F:ribonuclease MRP activity"/>
    <property type="evidence" value="ECO:0007669"/>
    <property type="project" value="TreeGrafter"/>
</dbReference>
<gene>
    <name evidence="3" type="ORF">ZT1A5_G3414</name>
</gene>
<evidence type="ECO:0000256" key="1">
    <source>
        <dbReference type="SAM" id="MobiDB-lite"/>
    </source>
</evidence>
<dbReference type="EMBL" id="LT882677">
    <property type="protein sequence ID" value="SMY21976.1"/>
    <property type="molecule type" value="Genomic_DNA"/>
</dbReference>